<comment type="caution">
    <text evidence="1">The sequence shown here is derived from an EMBL/GenBank/DDBJ whole genome shotgun (WGS) entry which is preliminary data.</text>
</comment>
<dbReference type="Pfam" id="PF04364">
    <property type="entry name" value="DNA_pol3_chi"/>
    <property type="match status" value="1"/>
</dbReference>
<dbReference type="InterPro" id="IPR036768">
    <property type="entry name" value="PolIII_chi_sf"/>
</dbReference>
<dbReference type="GO" id="GO:0003887">
    <property type="term" value="F:DNA-directed DNA polymerase activity"/>
    <property type="evidence" value="ECO:0007669"/>
    <property type="project" value="InterPro"/>
</dbReference>
<dbReference type="Proteomes" id="UP000642180">
    <property type="component" value="Unassembled WGS sequence"/>
</dbReference>
<dbReference type="GO" id="GO:0032298">
    <property type="term" value="P:positive regulation of DNA-templated DNA replication initiation"/>
    <property type="evidence" value="ECO:0007669"/>
    <property type="project" value="TreeGrafter"/>
</dbReference>
<name>A0A8J3AZY9_9BURK</name>
<evidence type="ECO:0000313" key="2">
    <source>
        <dbReference type="Proteomes" id="UP000642180"/>
    </source>
</evidence>
<dbReference type="EMBL" id="BMDI01000002">
    <property type="protein sequence ID" value="GGI20558.1"/>
    <property type="molecule type" value="Genomic_DNA"/>
</dbReference>
<evidence type="ECO:0000313" key="1">
    <source>
        <dbReference type="EMBL" id="GGI20558.1"/>
    </source>
</evidence>
<gene>
    <name evidence="1" type="ORF">GCM10008066_24630</name>
</gene>
<dbReference type="PANTHER" id="PTHR38767:SF1">
    <property type="entry name" value="DNA POLYMERASE III SUBUNIT CHI"/>
    <property type="match status" value="1"/>
</dbReference>
<keyword evidence="2" id="KW-1185">Reference proteome</keyword>
<dbReference type="InterPro" id="IPR007459">
    <property type="entry name" value="DNA_pol3_chi"/>
</dbReference>
<dbReference type="Gene3D" id="3.40.50.10110">
    <property type="entry name" value="DNA polymerase III subunit chi"/>
    <property type="match status" value="1"/>
</dbReference>
<reference evidence="2" key="1">
    <citation type="journal article" date="2019" name="Int. J. Syst. Evol. Microbiol.">
        <title>The Global Catalogue of Microorganisms (GCM) 10K type strain sequencing project: providing services to taxonomists for standard genome sequencing and annotation.</title>
        <authorList>
            <consortium name="The Broad Institute Genomics Platform"/>
            <consortium name="The Broad Institute Genome Sequencing Center for Infectious Disease"/>
            <person name="Wu L."/>
            <person name="Ma J."/>
        </authorList>
    </citation>
    <scope>NUCLEOTIDE SEQUENCE [LARGE SCALE GENOMIC DNA]</scope>
    <source>
        <strain evidence="2">CCM 2767</strain>
    </source>
</reference>
<protein>
    <submittedName>
        <fullName evidence="1">DNA polymerase III subunit chi</fullName>
    </submittedName>
</protein>
<dbReference type="GO" id="GO:0003677">
    <property type="term" value="F:DNA binding"/>
    <property type="evidence" value="ECO:0007669"/>
    <property type="project" value="InterPro"/>
</dbReference>
<dbReference type="AlphaFoldDB" id="A0A8J3AZY9"/>
<accession>A0A8J3AZY9</accession>
<dbReference type="SUPFAM" id="SSF102400">
    <property type="entry name" value="DNA polymerase III chi subunit"/>
    <property type="match status" value="1"/>
</dbReference>
<dbReference type="NCBIfam" id="NF004348">
    <property type="entry name" value="PRK05728.1-5"/>
    <property type="match status" value="1"/>
</dbReference>
<organism evidence="1 2">
    <name type="scientific">Oxalicibacterium faecigallinarum</name>
    <dbReference type="NCBI Taxonomy" id="573741"/>
    <lineage>
        <taxon>Bacteria</taxon>
        <taxon>Pseudomonadati</taxon>
        <taxon>Pseudomonadota</taxon>
        <taxon>Betaproteobacteria</taxon>
        <taxon>Burkholderiales</taxon>
        <taxon>Oxalobacteraceae</taxon>
        <taxon>Oxalicibacterium</taxon>
    </lineage>
</organism>
<proteinExistence type="predicted"/>
<dbReference type="GO" id="GO:0006260">
    <property type="term" value="P:DNA replication"/>
    <property type="evidence" value="ECO:0007669"/>
    <property type="project" value="InterPro"/>
</dbReference>
<sequence length="151" mass="17443">MTLSRRFEEFMTRIDFHSNVPDKIAYACRLVRKARNADFRVVILTQDSTQMARLDETMWTFSAHDFLPHVAINDTLAAQTPILLTADPAMEAPHHDILINLSDAPPTHFARFERMFEVISADDADKHAGRQRYTYYKQQGYPLTHFVADNT</sequence>
<dbReference type="PANTHER" id="PTHR38767">
    <property type="entry name" value="DNA POLYMERASE III SUBUNIT CHI"/>
    <property type="match status" value="1"/>
</dbReference>